<feature type="region of interest" description="Disordered" evidence="1">
    <location>
        <begin position="48"/>
        <end position="80"/>
    </location>
</feature>
<protein>
    <recommendedName>
        <fullName evidence="3">Meiotically up-regulated protein Msb1/Mug8 domain-containing protein</fullName>
    </recommendedName>
</protein>
<feature type="compositionally biased region" description="Low complexity" evidence="1">
    <location>
        <begin position="1113"/>
        <end position="1131"/>
    </location>
</feature>
<dbReference type="InterPro" id="IPR037508">
    <property type="entry name" value="Msb1/Mug8"/>
</dbReference>
<evidence type="ECO:0000259" key="3">
    <source>
        <dbReference type="Pfam" id="PF08101"/>
    </source>
</evidence>
<evidence type="ECO:0000313" key="5">
    <source>
        <dbReference type="Proteomes" id="UP000054097"/>
    </source>
</evidence>
<feature type="compositionally biased region" description="Low complexity" evidence="1">
    <location>
        <begin position="1046"/>
        <end position="1077"/>
    </location>
</feature>
<gene>
    <name evidence="4" type="ORF">M408DRAFT_15743</name>
</gene>
<reference evidence="5" key="2">
    <citation type="submission" date="2015-01" db="EMBL/GenBank/DDBJ databases">
        <title>Evolutionary Origins and Diversification of the Mycorrhizal Mutualists.</title>
        <authorList>
            <consortium name="DOE Joint Genome Institute"/>
            <consortium name="Mycorrhizal Genomics Consortium"/>
            <person name="Kohler A."/>
            <person name="Kuo A."/>
            <person name="Nagy L.G."/>
            <person name="Floudas D."/>
            <person name="Copeland A."/>
            <person name="Barry K.W."/>
            <person name="Cichocki N."/>
            <person name="Veneault-Fourrey C."/>
            <person name="LaButti K."/>
            <person name="Lindquist E.A."/>
            <person name="Lipzen A."/>
            <person name="Lundell T."/>
            <person name="Morin E."/>
            <person name="Murat C."/>
            <person name="Riley R."/>
            <person name="Ohm R."/>
            <person name="Sun H."/>
            <person name="Tunlid A."/>
            <person name="Henrissat B."/>
            <person name="Grigoriev I.V."/>
            <person name="Hibbett D.S."/>
            <person name="Martin F."/>
        </authorList>
    </citation>
    <scope>NUCLEOTIDE SEQUENCE [LARGE SCALE GENOMIC DNA]</scope>
    <source>
        <strain evidence="5">MAFF 305830</strain>
    </source>
</reference>
<dbReference type="STRING" id="933852.A0A0C3BCB5"/>
<feature type="compositionally biased region" description="Polar residues" evidence="1">
    <location>
        <begin position="757"/>
        <end position="768"/>
    </location>
</feature>
<dbReference type="OrthoDB" id="3362494at2759"/>
<feature type="compositionally biased region" description="Basic residues" evidence="1">
    <location>
        <begin position="802"/>
        <end position="815"/>
    </location>
</feature>
<reference evidence="4 5" key="1">
    <citation type="submission" date="2014-04" db="EMBL/GenBank/DDBJ databases">
        <authorList>
            <consortium name="DOE Joint Genome Institute"/>
            <person name="Kuo A."/>
            <person name="Zuccaro A."/>
            <person name="Kohler A."/>
            <person name="Nagy L.G."/>
            <person name="Floudas D."/>
            <person name="Copeland A."/>
            <person name="Barry K.W."/>
            <person name="Cichocki N."/>
            <person name="Veneault-Fourrey C."/>
            <person name="LaButti K."/>
            <person name="Lindquist E.A."/>
            <person name="Lipzen A."/>
            <person name="Lundell T."/>
            <person name="Morin E."/>
            <person name="Murat C."/>
            <person name="Sun H."/>
            <person name="Tunlid A."/>
            <person name="Henrissat B."/>
            <person name="Grigoriev I.V."/>
            <person name="Hibbett D.S."/>
            <person name="Martin F."/>
            <person name="Nordberg H.P."/>
            <person name="Cantor M.N."/>
            <person name="Hua S.X."/>
        </authorList>
    </citation>
    <scope>NUCLEOTIDE SEQUENCE [LARGE SCALE GENOMIC DNA]</scope>
    <source>
        <strain evidence="4 5">MAFF 305830</strain>
    </source>
</reference>
<dbReference type="EMBL" id="KN824287">
    <property type="protein sequence ID" value="KIM29749.1"/>
    <property type="molecule type" value="Genomic_DNA"/>
</dbReference>
<keyword evidence="5" id="KW-1185">Reference proteome</keyword>
<evidence type="ECO:0000256" key="1">
    <source>
        <dbReference type="SAM" id="MobiDB-lite"/>
    </source>
</evidence>
<feature type="compositionally biased region" description="Pro residues" evidence="1">
    <location>
        <begin position="789"/>
        <end position="798"/>
    </location>
</feature>
<dbReference type="PANTHER" id="PTHR28093:SF1">
    <property type="entry name" value="MORPHOGENESIS-RELATED PROTEIN MSB1"/>
    <property type="match status" value="1"/>
</dbReference>
<name>A0A0C3BCB5_SERVB</name>
<feature type="region of interest" description="Disordered" evidence="1">
    <location>
        <begin position="1"/>
        <end position="33"/>
    </location>
</feature>
<dbReference type="PANTHER" id="PTHR28093">
    <property type="entry name" value="MORPHOGENESIS-RELATED PROTEIN MSB1"/>
    <property type="match status" value="1"/>
</dbReference>
<dbReference type="Proteomes" id="UP000054097">
    <property type="component" value="Unassembled WGS sequence"/>
</dbReference>
<sequence>MSKLFSRTRSAATVGNKNGGLSGSGNNAGAFSDTDDFGRVRSMAFKRGKTDSALERSRQRTLSNPNLLNNSYYGDRPETPKDLPMLPDGIFLSTNLTASGPSGGGISGGGLGFGGDLVLHDPHDDLGHEYGYIASENNVILGLDEVVRLVDVVAEELGQRGLTTPLLFSPLAIDIRPNVVKKLIAAFTATCPHHLCLSSTESQWREEAAFAGPQELAMLLRWGLARIVRLERGIEVRGFITWDTYVLWRQQEQGPFLLCFVFSLLLTCSALTAYGYQPDHLTYFTQNLDKPVRTLFTSLFHLFIRFAANANSSGLTPVQIASLFGPLIFGLGDPSLSYSHAYAAYLRSSHATEHLLLAFIRWQESQTQLKGSMPTRLKDWVRGYPSMIPELSRIEKPRRGSKLKRLALVRRNVRLYSPDLVKNAASWSVPKGELQTSKEWNRIAPAFIKLQPRYSDDYRKYINVPPNFHPEMGPGSNVSEGPNTPDDEKKEFSVLGIRDTEDERFRSLTDAKWGAFESFGFSDNSKNKLAFDLTESARKSRTEKRETLSWNDFSSSGFTRTDEPLSATLEFSTPVTSSISSWESQSAEIHRKLKKAQKNLPPFGWDTTPVLGREEMIEEGFLEVFASLIYGSGWMDRSETTFRDCNWALVEFKALPTQRPPTPPSGDPRTSTILFLFEEFVPQEYRDQLAAPKKKGLFAPTALFVASLTPKSKQWKPATTLNGKPYVVGNIASIPPKGNVPGRDRESDFENMLKSSNATTKVSLTRGVSTRDHPVPTPLSAHMPLPESEIPPVPPLPAHSPIKSKGRFKLGRKRSGGIQPAEYDEMDFETREASDSDSVGDSPLTKSNGGAGQNKRLSKDDAWIDILVADTGRRRLPGQDVETTNQKTSNNRRKGGIHNNRSDPELAREEMEKVLAGVPPPDDDGFPFNAQPNGAAGYGHGHRTQQVEEPLPDPEPYPYANPLPGRRSMESDEYTQNDGPMIRVQSPSTIASRHDQRWPAHHARESTDSGDFEPVVPNTFSQEVEIPSFIDSERNYSHELIPPQPTSATLPPSPSAAQTRPLPANATGEGVTAAVGGKKPANVSTLIDMFQQKGTPPASKLPVRTASLENPKSTSSSSSTAAAAATAGVSPPLVPTPALPAASSSPKATGSPAIEADPAAAAALADLPTPKGSPSRYVHGAPLHNVMEEEEED</sequence>
<evidence type="ECO:0000313" key="4">
    <source>
        <dbReference type="EMBL" id="KIM29749.1"/>
    </source>
</evidence>
<evidence type="ECO:0000256" key="2">
    <source>
        <dbReference type="SAM" id="Phobius"/>
    </source>
</evidence>
<feature type="compositionally biased region" description="Low complexity" evidence="1">
    <location>
        <begin position="62"/>
        <end position="71"/>
    </location>
</feature>
<proteinExistence type="predicted"/>
<accession>A0A0C3BCB5</accession>
<feature type="compositionally biased region" description="Basic and acidic residues" evidence="1">
    <location>
        <begin position="900"/>
        <end position="913"/>
    </location>
</feature>
<feature type="region of interest" description="Disordered" evidence="1">
    <location>
        <begin position="757"/>
        <end position="856"/>
    </location>
</feature>
<organism evidence="4 5">
    <name type="scientific">Serendipita vermifera MAFF 305830</name>
    <dbReference type="NCBI Taxonomy" id="933852"/>
    <lineage>
        <taxon>Eukaryota</taxon>
        <taxon>Fungi</taxon>
        <taxon>Dikarya</taxon>
        <taxon>Basidiomycota</taxon>
        <taxon>Agaricomycotina</taxon>
        <taxon>Agaricomycetes</taxon>
        <taxon>Sebacinales</taxon>
        <taxon>Serendipitaceae</taxon>
        <taxon>Serendipita</taxon>
    </lineage>
</organism>
<feature type="compositionally biased region" description="Basic and acidic residues" evidence="1">
    <location>
        <begin position="48"/>
        <end position="58"/>
    </location>
</feature>
<dbReference type="AlphaFoldDB" id="A0A0C3BCB5"/>
<feature type="compositionally biased region" description="Basic and acidic residues" evidence="1">
    <location>
        <begin position="992"/>
        <end position="1007"/>
    </location>
</feature>
<feature type="compositionally biased region" description="Polar residues" evidence="1">
    <location>
        <begin position="1"/>
        <end position="13"/>
    </location>
</feature>
<feature type="region of interest" description="Disordered" evidence="1">
    <location>
        <begin position="467"/>
        <end position="488"/>
    </location>
</feature>
<feature type="transmembrane region" description="Helical" evidence="2">
    <location>
        <begin position="256"/>
        <end position="276"/>
    </location>
</feature>
<feature type="compositionally biased region" description="Polar residues" evidence="1">
    <location>
        <begin position="836"/>
        <end position="848"/>
    </location>
</feature>
<dbReference type="InterPro" id="IPR012965">
    <property type="entry name" value="Msb1/Mug8_dom"/>
</dbReference>
<feature type="compositionally biased region" description="Low complexity" evidence="1">
    <location>
        <begin position="1139"/>
        <end position="1149"/>
    </location>
</feature>
<feature type="region of interest" description="Disordered" evidence="1">
    <location>
        <begin position="1032"/>
        <end position="1193"/>
    </location>
</feature>
<keyword evidence="2" id="KW-0812">Transmembrane</keyword>
<dbReference type="Pfam" id="PF08101">
    <property type="entry name" value="Msb1-Mug8_dom"/>
    <property type="match status" value="1"/>
</dbReference>
<dbReference type="HOGENOM" id="CLU_002468_0_0_1"/>
<feature type="compositionally biased region" description="Low complexity" evidence="1">
    <location>
        <begin position="1156"/>
        <end position="1168"/>
    </location>
</feature>
<feature type="region of interest" description="Disordered" evidence="1">
    <location>
        <begin position="875"/>
        <end position="1016"/>
    </location>
</feature>
<keyword evidence="2" id="KW-0472">Membrane</keyword>
<feature type="domain" description="Meiotically up-regulated protein Msb1/Mug8" evidence="3">
    <location>
        <begin position="144"/>
        <end position="580"/>
    </location>
</feature>
<keyword evidence="2" id="KW-1133">Transmembrane helix</keyword>